<dbReference type="PANTHER" id="PTHR35273:SF2">
    <property type="entry name" value="ALPHA-GALACTOSIDASE"/>
    <property type="match status" value="1"/>
</dbReference>
<feature type="chain" id="PRO_5043660992" evidence="2">
    <location>
        <begin position="26"/>
        <end position="285"/>
    </location>
</feature>
<dbReference type="InterPro" id="IPR013785">
    <property type="entry name" value="Aldolase_TIM"/>
</dbReference>
<gene>
    <name evidence="4" type="ORF">AAME72_16830</name>
</gene>
<dbReference type="AlphaFoldDB" id="A0AAU7GCT8"/>
<feature type="domain" description="Glycoside-hydrolase family GH114 TIM-barrel" evidence="3">
    <location>
        <begin position="50"/>
        <end position="269"/>
    </location>
</feature>
<name>A0AAU7GCT8_9MICO</name>
<protein>
    <submittedName>
        <fullName evidence="4">Endo alpha-1,4 polygalactosaminidase</fullName>
    </submittedName>
</protein>
<evidence type="ECO:0000256" key="2">
    <source>
        <dbReference type="SAM" id="SignalP"/>
    </source>
</evidence>
<evidence type="ECO:0000313" key="4">
    <source>
        <dbReference type="EMBL" id="XBM47716.1"/>
    </source>
</evidence>
<dbReference type="PROSITE" id="PS51257">
    <property type="entry name" value="PROKAR_LIPOPROTEIN"/>
    <property type="match status" value="1"/>
</dbReference>
<sequence length="285" mass="29787">MRKGAVWAGAVAACALVAAVIGGCAARPSAPADGAASSPAATLPDPDAGFDYQLGGPSSPPEGVTVVERDRTAPPAGAGYDICYVNGFQTQPDASAAFAKRHPDLVLRAGGKPLADPGWPDEYLFDTSTRAKRAAIAATVGEWIEGCARDGFDAVEIDNLDSYTRSHDALTVDDNLALAADYARIAHGAGLAIAQKNTADQTRRLAKAGYDFAVTESCFAYQECDAYTSVYPVVLDIEYTDELGAARFGAACASDDRPSAMILRDHDLVASSDPAHVYRSCPPRP</sequence>
<dbReference type="Gene3D" id="3.20.20.70">
    <property type="entry name" value="Aldolase class I"/>
    <property type="match status" value="1"/>
</dbReference>
<dbReference type="InterPro" id="IPR017853">
    <property type="entry name" value="GH"/>
</dbReference>
<proteinExistence type="predicted"/>
<evidence type="ECO:0000256" key="1">
    <source>
        <dbReference type="SAM" id="MobiDB-lite"/>
    </source>
</evidence>
<dbReference type="RefSeq" id="WP_348787682.1">
    <property type="nucleotide sequence ID" value="NZ_CP157390.1"/>
</dbReference>
<feature type="region of interest" description="Disordered" evidence="1">
    <location>
        <begin position="31"/>
        <end position="63"/>
    </location>
</feature>
<dbReference type="EMBL" id="CP157390">
    <property type="protein sequence ID" value="XBM47716.1"/>
    <property type="molecule type" value="Genomic_DNA"/>
</dbReference>
<dbReference type="SUPFAM" id="SSF51445">
    <property type="entry name" value="(Trans)glycosidases"/>
    <property type="match status" value="1"/>
</dbReference>
<feature type="compositionally biased region" description="Low complexity" evidence="1">
    <location>
        <begin position="31"/>
        <end position="41"/>
    </location>
</feature>
<keyword evidence="2" id="KW-0732">Signal</keyword>
<organism evidence="4">
    <name type="scientific">Leifsonia sp. NPDC080035</name>
    <dbReference type="NCBI Taxonomy" id="3143936"/>
    <lineage>
        <taxon>Bacteria</taxon>
        <taxon>Bacillati</taxon>
        <taxon>Actinomycetota</taxon>
        <taxon>Actinomycetes</taxon>
        <taxon>Micrococcales</taxon>
        <taxon>Microbacteriaceae</taxon>
        <taxon>Leifsonia</taxon>
    </lineage>
</organism>
<dbReference type="PANTHER" id="PTHR35273">
    <property type="entry name" value="ALPHA-1,4 POLYGALACTOSAMINIDASE, PUTATIVE (AFU_ORTHOLOGUE AFUA_3G07890)-RELATED"/>
    <property type="match status" value="1"/>
</dbReference>
<reference evidence="4" key="1">
    <citation type="submission" date="2024-05" db="EMBL/GenBank/DDBJ databases">
        <title>The Natural Products Discovery Center: Release of the First 8490 Sequenced Strains for Exploring Actinobacteria Biosynthetic Diversity.</title>
        <authorList>
            <person name="Kalkreuter E."/>
            <person name="Kautsar S.A."/>
            <person name="Yang D."/>
            <person name="Bader C.D."/>
            <person name="Teijaro C.N."/>
            <person name="Fluegel L."/>
            <person name="Davis C.M."/>
            <person name="Simpson J.R."/>
            <person name="Lauterbach L."/>
            <person name="Steele A.D."/>
            <person name="Gui C."/>
            <person name="Meng S."/>
            <person name="Li G."/>
            <person name="Viehrig K."/>
            <person name="Ye F."/>
            <person name="Su P."/>
            <person name="Kiefer A.F."/>
            <person name="Nichols A."/>
            <person name="Cepeda A.J."/>
            <person name="Yan W."/>
            <person name="Fan B."/>
            <person name="Jiang Y."/>
            <person name="Adhikari A."/>
            <person name="Zheng C.-J."/>
            <person name="Schuster L."/>
            <person name="Cowan T.M."/>
            <person name="Smanski M.J."/>
            <person name="Chevrette M.G."/>
            <person name="de Carvalho L.P.S."/>
            <person name="Shen B."/>
        </authorList>
    </citation>
    <scope>NUCLEOTIDE SEQUENCE</scope>
    <source>
        <strain evidence="4">NPDC080035</strain>
    </source>
</reference>
<evidence type="ECO:0000259" key="3">
    <source>
        <dbReference type="Pfam" id="PF03537"/>
    </source>
</evidence>
<accession>A0AAU7GCT8</accession>
<dbReference type="Pfam" id="PF03537">
    <property type="entry name" value="Glyco_hydro_114"/>
    <property type="match status" value="1"/>
</dbReference>
<feature type="signal peptide" evidence="2">
    <location>
        <begin position="1"/>
        <end position="25"/>
    </location>
</feature>
<dbReference type="InterPro" id="IPR004352">
    <property type="entry name" value="GH114_TIM-barrel"/>
</dbReference>